<evidence type="ECO:0000259" key="4">
    <source>
        <dbReference type="PROSITE" id="PS51272"/>
    </source>
</evidence>
<dbReference type="Proteomes" id="UP000013981">
    <property type="component" value="Unassembled WGS sequence"/>
</dbReference>
<evidence type="ECO:0000313" key="5">
    <source>
        <dbReference type="EMBL" id="EOQ38571.1"/>
    </source>
</evidence>
<dbReference type="OrthoDB" id="1703838at2"/>
<dbReference type="PATRIC" id="fig|1203606.4.peg.1575"/>
<dbReference type="InterPro" id="IPR041286">
    <property type="entry name" value="MBG_2"/>
</dbReference>
<sequence>MKSSYTKRALAFWLAVAMVATSAPMAFAREPNTTQPVVWAGTPGEGGEGGGITSLSAADIKKVTITPSEVTVDGIISPQDIKVEVFTDEDGNTEITENLGWEIVATNGGDARHVTVGADGVVTVDAKAKAGTYTIRPRINNEDASAFDVLEVKRTGEQEVFKVIVSGGQSKLTIPESGSATTEAFTVKFLNAFDEPVTQEKEVKWNVKPAKSENTGKVTIDNKGVVTVQADAVEDTVTVTADIEGSTPGIGEKATLTLEKAAVTSNEIKEVELSQSTVTVNGSTATPDVTVKAYSDEGKQHDITSQVAWTVETTDGKQGDVTVSQDGKVTVSAKAKAGTYTIKAGAKGSITGSGSATLTVSRAASELKSITEVWNKGTSSSEDVTDGLTLEAKQSAELFVKGLDQYGDEVTVTDKITVEAKSGSSTNLDFAVNKITAKETIQAQTTEYVTVTYDGGKLTKDIKVTVRPAKTVGTEVKFATQPAETNVYGDAITAPTITVDDQPVEADATVRYEYRRVQPNPQDTKDVLTTMPKDVGKYQVTAYYDSKDGSKHGSASTTFEITKKPVTVTADNKTITKGDAIPTLTFTVPTGALAYNDTKDALGVTLTTKATSTSAVGSYDITGTSNSKNYAVTVQKGTLTIKAEEGLRMSASKASDDSNRSRYDLSVRRGTGYLDLNADADDYLNRQTVDGSKDYWIGFDLDVYLDGVSKNIQDLYVSSTGKSTDWKKISDLNNSRRYIGDFYLDNLSGTSFTLWFDTDDDSDNSDRLYFATSSSGANEYYIDVDFDAYRGSSSSSSGSSSSDTSKVNGDRVSTTTVDKTPSVKNGSATVTFSSSALSDALDENKKEAKREDADKTYIELDVKTSKSVDDTTITVPRSSLDKIADEDTGLKLTTNQGTVTFDYRALAEIYDACDKTNIEFYLEEEDDDQYVLLIKDGSSDVIDLGRGSVEVTFDYKLKSGEKSSDVKVYRIGNGDKTWLATYGGSTVYGAADVYAAAPTYVTDMKADYSSSKKKVTFTTDALGTFLITTDTLKTGSGSTTTTPTYNAFVDVPSSRWSATYINKLASLGIINGTGGGYFEPTLYVTREEFVKMLAGVAGANVTGYTSSRFPDVPLSRWSAPYIAWAADRGITTGTDGGNFAPTMRITREEMATMIYRYVQSSGKTLPAKNAPVIFADANLISGWAQTPVSVMQQAGIIDGNVTNGRYTFDPKVSASREECAKMLAVLYDLVR</sequence>
<evidence type="ECO:0000256" key="3">
    <source>
        <dbReference type="SAM" id="SignalP"/>
    </source>
</evidence>
<dbReference type="HOGENOM" id="CLU_267610_0_0_9"/>
<feature type="chain" id="PRO_5004478496" description="SLH domain-containing protein" evidence="3">
    <location>
        <begin position="29"/>
        <end position="1231"/>
    </location>
</feature>
<dbReference type="PANTHER" id="PTHR43308:SF5">
    <property type="entry name" value="S-LAYER PROTEIN _ PEPTIDOGLYCAN ENDO-BETA-N-ACETYLGLUCOSAMINIDASE"/>
    <property type="match status" value="1"/>
</dbReference>
<feature type="domain" description="SLH" evidence="4">
    <location>
        <begin position="1044"/>
        <end position="1103"/>
    </location>
</feature>
<name>R8W214_9FIRM</name>
<evidence type="ECO:0000256" key="2">
    <source>
        <dbReference type="SAM" id="MobiDB-lite"/>
    </source>
</evidence>
<comment type="caution">
    <text evidence="5">The sequence shown here is derived from an EMBL/GenBank/DDBJ whole genome shotgun (WGS) entry which is preliminary data.</text>
</comment>
<organism evidence="5 6">
    <name type="scientific">Butyricicoccus pullicaecorum 1.2</name>
    <dbReference type="NCBI Taxonomy" id="1203606"/>
    <lineage>
        <taxon>Bacteria</taxon>
        <taxon>Bacillati</taxon>
        <taxon>Bacillota</taxon>
        <taxon>Clostridia</taxon>
        <taxon>Eubacteriales</taxon>
        <taxon>Butyricicoccaceae</taxon>
        <taxon>Butyricicoccus</taxon>
    </lineage>
</organism>
<dbReference type="Pfam" id="PF18676">
    <property type="entry name" value="MBG_2"/>
    <property type="match status" value="1"/>
</dbReference>
<feature type="compositionally biased region" description="Polar residues" evidence="2">
    <location>
        <begin position="803"/>
        <end position="821"/>
    </location>
</feature>
<dbReference type="Pfam" id="PF00395">
    <property type="entry name" value="SLH"/>
    <property type="match status" value="2"/>
</dbReference>
<accession>R8W214</accession>
<feature type="signal peptide" evidence="3">
    <location>
        <begin position="1"/>
        <end position="28"/>
    </location>
</feature>
<keyword evidence="6" id="KW-1185">Reference proteome</keyword>
<dbReference type="eggNOG" id="COG3210">
    <property type="taxonomic scope" value="Bacteria"/>
</dbReference>
<protein>
    <recommendedName>
        <fullName evidence="4">SLH domain-containing protein</fullName>
    </recommendedName>
</protein>
<keyword evidence="3" id="KW-0732">Signal</keyword>
<dbReference type="InterPro" id="IPR001119">
    <property type="entry name" value="SLH_dom"/>
</dbReference>
<dbReference type="eggNOG" id="COG4625">
    <property type="taxonomic scope" value="Bacteria"/>
</dbReference>
<evidence type="ECO:0000313" key="6">
    <source>
        <dbReference type="Proteomes" id="UP000013981"/>
    </source>
</evidence>
<dbReference type="PANTHER" id="PTHR43308">
    <property type="entry name" value="OUTER MEMBRANE PROTEIN ALPHA-RELATED"/>
    <property type="match status" value="1"/>
</dbReference>
<dbReference type="PROSITE" id="PS51272">
    <property type="entry name" value="SLH"/>
    <property type="match status" value="3"/>
</dbReference>
<dbReference type="EMBL" id="AQOB01000004">
    <property type="protein sequence ID" value="EOQ38571.1"/>
    <property type="molecule type" value="Genomic_DNA"/>
</dbReference>
<keyword evidence="1" id="KW-0677">Repeat</keyword>
<feature type="domain" description="SLH" evidence="4">
    <location>
        <begin position="1105"/>
        <end position="1168"/>
    </location>
</feature>
<reference evidence="5 6" key="1">
    <citation type="submission" date="2013-01" db="EMBL/GenBank/DDBJ databases">
        <title>The Genome Sequence of Butyricicoccus pullicaecorum 1.2.</title>
        <authorList>
            <consortium name="The Broad Institute Genome Sequencing Platform"/>
            <person name="Earl A."/>
            <person name="Ward D."/>
            <person name="Feldgarden M."/>
            <person name="Gevers D."/>
            <person name="Van Immerseel F."/>
            <person name="Eeckhaut V."/>
            <person name="Walker B."/>
            <person name="Young S.K."/>
            <person name="Zeng Q."/>
            <person name="Gargeya S."/>
            <person name="Fitzgerald M."/>
            <person name="Haas B."/>
            <person name="Abouelleil A."/>
            <person name="Alvarado L."/>
            <person name="Arachchi H.M."/>
            <person name="Berlin A.M."/>
            <person name="Chapman S.B."/>
            <person name="Dewar J."/>
            <person name="Goldberg J."/>
            <person name="Griggs A."/>
            <person name="Gujja S."/>
            <person name="Hansen M."/>
            <person name="Howarth C."/>
            <person name="Imamovic A."/>
            <person name="Larimer J."/>
            <person name="McCowan C."/>
            <person name="Murphy C."/>
            <person name="Neiman D."/>
            <person name="Pearson M."/>
            <person name="Priest M."/>
            <person name="Roberts A."/>
            <person name="Saif S."/>
            <person name="Shea T."/>
            <person name="Sisk P."/>
            <person name="Sykes S."/>
            <person name="Wortman J."/>
            <person name="Nusbaum C."/>
            <person name="Birren B."/>
        </authorList>
    </citation>
    <scope>NUCLEOTIDE SEQUENCE [LARGE SCALE GENOMIC DNA]</scope>
    <source>
        <strain evidence="5 6">1.2</strain>
    </source>
</reference>
<dbReference type="InterPro" id="IPR051465">
    <property type="entry name" value="Cell_Envelope_Struct_Comp"/>
</dbReference>
<evidence type="ECO:0000256" key="1">
    <source>
        <dbReference type="ARBA" id="ARBA00022737"/>
    </source>
</evidence>
<feature type="region of interest" description="Disordered" evidence="2">
    <location>
        <begin position="793"/>
        <end position="821"/>
    </location>
</feature>
<dbReference type="AlphaFoldDB" id="R8W214"/>
<dbReference type="RefSeq" id="WP_016147770.1">
    <property type="nucleotide sequence ID" value="NZ_KB976103.1"/>
</dbReference>
<gene>
    <name evidence="5" type="ORF">HMPREF1526_01611</name>
</gene>
<feature type="domain" description="SLH" evidence="4">
    <location>
        <begin position="1171"/>
        <end position="1231"/>
    </location>
</feature>
<feature type="compositionally biased region" description="Low complexity" evidence="2">
    <location>
        <begin position="793"/>
        <end position="802"/>
    </location>
</feature>
<proteinExistence type="predicted"/>